<dbReference type="PANTHER" id="PTHR40027:SF1">
    <property type="entry name" value="CELL DIVISION PROTEIN DIVIC"/>
    <property type="match status" value="1"/>
</dbReference>
<evidence type="ECO:0000313" key="4">
    <source>
        <dbReference type="Proteomes" id="UP000288197"/>
    </source>
</evidence>
<dbReference type="EMBL" id="NGJX01000022">
    <property type="protein sequence ID" value="RST98368.1"/>
    <property type="molecule type" value="Genomic_DNA"/>
</dbReference>
<accession>A0A429ZWZ3</accession>
<organism evidence="3 4">
    <name type="scientific">Vagococcus fluvialis</name>
    <dbReference type="NCBI Taxonomy" id="2738"/>
    <lineage>
        <taxon>Bacteria</taxon>
        <taxon>Bacillati</taxon>
        <taxon>Bacillota</taxon>
        <taxon>Bacilli</taxon>
        <taxon>Lactobacillales</taxon>
        <taxon>Enterococcaceae</taxon>
        <taxon>Vagococcus</taxon>
    </lineage>
</organism>
<dbReference type="PANTHER" id="PTHR40027">
    <property type="entry name" value="CELL DIVISION PROTEIN DIVIC"/>
    <property type="match status" value="1"/>
</dbReference>
<evidence type="ECO:0008006" key="5">
    <source>
        <dbReference type="Google" id="ProtNLM"/>
    </source>
</evidence>
<feature type="coiled-coil region" evidence="1">
    <location>
        <begin position="77"/>
        <end position="104"/>
    </location>
</feature>
<proteinExistence type="predicted"/>
<evidence type="ECO:0000313" key="3">
    <source>
        <dbReference type="EMBL" id="RST98368.1"/>
    </source>
</evidence>
<dbReference type="InterPro" id="IPR039076">
    <property type="entry name" value="DivIC"/>
</dbReference>
<protein>
    <recommendedName>
        <fullName evidence="5">Cell division protein DivIC</fullName>
    </recommendedName>
</protein>
<dbReference type="InterPro" id="IPR007060">
    <property type="entry name" value="FtsL/DivIC"/>
</dbReference>
<dbReference type="GO" id="GO:0051301">
    <property type="term" value="P:cell division"/>
    <property type="evidence" value="ECO:0007669"/>
    <property type="project" value="InterPro"/>
</dbReference>
<dbReference type="AlphaFoldDB" id="A0A429ZWZ3"/>
<keyword evidence="2" id="KW-0472">Membrane</keyword>
<evidence type="ECO:0000256" key="1">
    <source>
        <dbReference type="SAM" id="Coils"/>
    </source>
</evidence>
<gene>
    <name evidence="3" type="ORF">CBF32_13035</name>
</gene>
<evidence type="ECO:0000256" key="2">
    <source>
        <dbReference type="SAM" id="Phobius"/>
    </source>
</evidence>
<dbReference type="Proteomes" id="UP000288197">
    <property type="component" value="Unassembled WGS sequence"/>
</dbReference>
<comment type="caution">
    <text evidence="3">The sequence shown here is derived from an EMBL/GenBank/DDBJ whole genome shotgun (WGS) entry which is preliminary data.</text>
</comment>
<keyword evidence="4" id="KW-1185">Reference proteome</keyword>
<sequence>MNISVIKKRMEILKSMKKDRKLLTYDKEQQASLTMKSMQKDQKKIIFRRRRLGIMFAVALVVFSIIGVNLFRNSQRLVALQESRKEVEKEYKVVAKNEKDLKREVDLLNDREYVEKIARARYFYSKEGEQVYSIPELNNSSTQTSGNK</sequence>
<keyword evidence="2" id="KW-0812">Transmembrane</keyword>
<dbReference type="Pfam" id="PF04977">
    <property type="entry name" value="DivIC"/>
    <property type="match status" value="1"/>
</dbReference>
<reference evidence="3 4" key="1">
    <citation type="submission" date="2017-05" db="EMBL/GenBank/DDBJ databases">
        <title>Vagococcus spp. assemblies.</title>
        <authorList>
            <person name="Gulvik C.A."/>
        </authorList>
    </citation>
    <scope>NUCLEOTIDE SEQUENCE [LARGE SCALE GENOMIC DNA]</scope>
    <source>
        <strain evidence="3 4">NCFB 2497</strain>
    </source>
</reference>
<keyword evidence="1" id="KW-0175">Coiled coil</keyword>
<keyword evidence="2" id="KW-1133">Transmembrane helix</keyword>
<feature type="transmembrane region" description="Helical" evidence="2">
    <location>
        <begin position="52"/>
        <end position="71"/>
    </location>
</feature>
<name>A0A429ZWZ3_9ENTE</name>
<dbReference type="OrthoDB" id="2991180at2"/>